<evidence type="ECO:0000313" key="2">
    <source>
        <dbReference type="EMBL" id="RGC14736.1"/>
    </source>
</evidence>
<dbReference type="AlphaFoldDB" id="A0A3E2VUI0"/>
<reference evidence="2 3" key="1">
    <citation type="submission" date="2018-08" db="EMBL/GenBank/DDBJ databases">
        <title>A genome reference for cultivated species of the human gut microbiota.</title>
        <authorList>
            <person name="Zou Y."/>
            <person name="Xue W."/>
            <person name="Luo G."/>
        </authorList>
    </citation>
    <scope>NUCLEOTIDE SEQUENCE [LARGE SCALE GENOMIC DNA]</scope>
    <source>
        <strain evidence="2 3">OF01-2LB</strain>
    </source>
</reference>
<dbReference type="Proteomes" id="UP000260025">
    <property type="component" value="Unassembled WGS sequence"/>
</dbReference>
<evidence type="ECO:0000313" key="3">
    <source>
        <dbReference type="Proteomes" id="UP000260025"/>
    </source>
</evidence>
<proteinExistence type="predicted"/>
<dbReference type="EMBL" id="QVEV01000018">
    <property type="protein sequence ID" value="RGC14736.1"/>
    <property type="molecule type" value="Genomic_DNA"/>
</dbReference>
<name>A0A3E2VUI0_CLOIN</name>
<comment type="caution">
    <text evidence="2">The sequence shown here is derived from an EMBL/GenBank/DDBJ whole genome shotgun (WGS) entry which is preliminary data.</text>
</comment>
<keyword evidence="1" id="KW-0732">Signal</keyword>
<feature type="chain" id="PRO_5017721237" description="DUF5626 domain-containing protein" evidence="1">
    <location>
        <begin position="25"/>
        <end position="190"/>
    </location>
</feature>
<accession>A0A3E2VUI0</accession>
<gene>
    <name evidence="2" type="ORF">DXA38_12700</name>
</gene>
<dbReference type="OrthoDB" id="1653646at2"/>
<dbReference type="RefSeq" id="WP_117443500.1">
    <property type="nucleotide sequence ID" value="NZ_JAJFEN010000004.1"/>
</dbReference>
<evidence type="ECO:0000256" key="1">
    <source>
        <dbReference type="SAM" id="SignalP"/>
    </source>
</evidence>
<evidence type="ECO:0008006" key="4">
    <source>
        <dbReference type="Google" id="ProtNLM"/>
    </source>
</evidence>
<sequence length="190" mass="21627">MKKLLTVLFAGFLMLTCMTGNVYAEESALDYNEEIKMFQDFYEHPDTYIFQDVEGNDVTAFVLEHKESFYRDSYHTTDMLMDTVKSVQEEPLPVLTRAASKSKTWSNLKVYYQKNRYCIYSVTGTYSVSGGKITNGKAVPKIVDRKNLSYNISYIGKAISKNGKTITYSIKHIMIANSKVTATTKHTISI</sequence>
<protein>
    <recommendedName>
        <fullName evidence="4">DUF5626 domain-containing protein</fullName>
    </recommendedName>
</protein>
<organism evidence="2 3">
    <name type="scientific">Clostridium innocuum</name>
    <dbReference type="NCBI Taxonomy" id="1522"/>
    <lineage>
        <taxon>Bacteria</taxon>
        <taxon>Bacillati</taxon>
        <taxon>Bacillota</taxon>
        <taxon>Clostridia</taxon>
        <taxon>Eubacteriales</taxon>
        <taxon>Clostridiaceae</taxon>
        <taxon>Clostridium</taxon>
    </lineage>
</organism>
<feature type="signal peptide" evidence="1">
    <location>
        <begin position="1"/>
        <end position="24"/>
    </location>
</feature>